<dbReference type="PANTHER" id="PTHR35342">
    <property type="entry name" value="TRICARBOXYLIC TRANSPORT PROTEIN"/>
    <property type="match status" value="1"/>
</dbReference>
<comment type="caution">
    <text evidence="3">The sequence shown here is derived from an EMBL/GenBank/DDBJ whole genome shotgun (WGS) entry which is preliminary data.</text>
</comment>
<feature type="transmembrane region" description="Helical" evidence="1">
    <location>
        <begin position="20"/>
        <end position="39"/>
    </location>
</feature>
<dbReference type="Proteomes" id="UP001165492">
    <property type="component" value="Unassembled WGS sequence"/>
</dbReference>
<gene>
    <name evidence="3" type="ORF">LMF89_11035</name>
</gene>
<dbReference type="RefSeq" id="WP_229535099.1">
    <property type="nucleotide sequence ID" value="NZ_JAJHJB010000013.1"/>
</dbReference>
<dbReference type="Pfam" id="PF01970">
    <property type="entry name" value="TctA"/>
    <property type="match status" value="1"/>
</dbReference>
<feature type="transmembrane region" description="Helical" evidence="1">
    <location>
        <begin position="470"/>
        <end position="490"/>
    </location>
</feature>
<feature type="transmembrane region" description="Helical" evidence="1">
    <location>
        <begin position="388"/>
        <end position="407"/>
    </location>
</feature>
<evidence type="ECO:0000259" key="2">
    <source>
        <dbReference type="Pfam" id="PF01970"/>
    </source>
</evidence>
<keyword evidence="4" id="KW-1185">Reference proteome</keyword>
<feature type="transmembrane region" description="Helical" evidence="1">
    <location>
        <begin position="414"/>
        <end position="432"/>
    </location>
</feature>
<feature type="transmembrane region" description="Helical" evidence="1">
    <location>
        <begin position="355"/>
        <end position="382"/>
    </location>
</feature>
<feature type="transmembrane region" description="Helical" evidence="1">
    <location>
        <begin position="108"/>
        <end position="132"/>
    </location>
</feature>
<feature type="transmembrane region" description="Helical" evidence="1">
    <location>
        <begin position="170"/>
        <end position="188"/>
    </location>
</feature>
<keyword evidence="1" id="KW-0472">Membrane</keyword>
<feature type="transmembrane region" description="Helical" evidence="1">
    <location>
        <begin position="138"/>
        <end position="158"/>
    </location>
</feature>
<proteinExistence type="predicted"/>
<keyword evidence="1" id="KW-1133">Transmembrane helix</keyword>
<feature type="transmembrane region" description="Helical" evidence="1">
    <location>
        <begin position="45"/>
        <end position="69"/>
    </location>
</feature>
<organism evidence="3 4">
    <name type="scientific">Pelosinus baikalensis</name>
    <dbReference type="NCBI Taxonomy" id="2892015"/>
    <lineage>
        <taxon>Bacteria</taxon>
        <taxon>Bacillati</taxon>
        <taxon>Bacillota</taxon>
        <taxon>Negativicutes</taxon>
        <taxon>Selenomonadales</taxon>
        <taxon>Sporomusaceae</taxon>
        <taxon>Pelosinus</taxon>
    </lineage>
</organism>
<name>A0ABS8HRS8_9FIRM</name>
<dbReference type="InterPro" id="IPR002823">
    <property type="entry name" value="DUF112_TM"/>
</dbReference>
<evidence type="ECO:0000256" key="1">
    <source>
        <dbReference type="SAM" id="Phobius"/>
    </source>
</evidence>
<sequence length="505" mass="53551">MDILNLLLQGISVSIIPANLLSCIIGVLIGTLVGVLPGIDTVSAIALLLPFSYGMDSTAALIMFAGIYYGSKYGGSTTSILINVPGEAASVVTCLDGYPMGQKGRAGAALAISAIGSFIAGTIGLIGLTLLAPPLAQAALAFGPPEYFSLALVGLILLSKLTGTSTLKSVLMAVIGIMLSTIGLDSLSGISRFTFGIDELDRGFDLSIIAMGLFGIGEILTAMTHADAKPDIPSVKFRDLYPTKEEWQRSITPMFRGGIVGFLVGLLPGPAATISSFISYGLEKRYSKHPEEFGHGAIEGVAGPEAANNSAISATMIPLLSLGLPFCGATAILLSGFMIHGITPGPSLITERPELFWGLIASMYIGNVLLLIINLPLIGVFVQLLKTPLNILMPLVAVVTLTGAYSINNSMFDLIWVIFFGILGFLLQRVGFEPSPLIIGLVLGPELERGLIQGLIICNGNIWTFITRPLAATILSLGFIVILYNFFTWFTKFNNKRKELDVNRY</sequence>
<accession>A0ABS8HRS8</accession>
<feature type="domain" description="DUF112" evidence="2">
    <location>
        <begin position="20"/>
        <end position="439"/>
    </location>
</feature>
<feature type="transmembrane region" description="Helical" evidence="1">
    <location>
        <begin position="259"/>
        <end position="282"/>
    </location>
</feature>
<evidence type="ECO:0000313" key="4">
    <source>
        <dbReference type="Proteomes" id="UP001165492"/>
    </source>
</evidence>
<dbReference type="EMBL" id="JAJHJB010000013">
    <property type="protein sequence ID" value="MCC5465889.1"/>
    <property type="molecule type" value="Genomic_DNA"/>
</dbReference>
<keyword evidence="1" id="KW-0812">Transmembrane</keyword>
<feature type="transmembrane region" description="Helical" evidence="1">
    <location>
        <begin position="322"/>
        <end position="343"/>
    </location>
</feature>
<reference evidence="3" key="1">
    <citation type="submission" date="2021-11" db="EMBL/GenBank/DDBJ databases">
        <title>Description of a new species Pelosinus isolated from the bottom sediments of Lake Baikal.</title>
        <authorList>
            <person name="Zakharyuk A."/>
        </authorList>
    </citation>
    <scope>NUCLEOTIDE SEQUENCE</scope>
    <source>
        <strain evidence="3">Bkl1</strain>
    </source>
</reference>
<protein>
    <submittedName>
        <fullName evidence="3">Tripartite tricarboxylate transporter permease</fullName>
    </submittedName>
</protein>
<feature type="transmembrane region" description="Helical" evidence="1">
    <location>
        <begin position="208"/>
        <end position="228"/>
    </location>
</feature>
<dbReference type="PANTHER" id="PTHR35342:SF5">
    <property type="entry name" value="TRICARBOXYLIC TRANSPORT PROTEIN"/>
    <property type="match status" value="1"/>
</dbReference>
<evidence type="ECO:0000313" key="3">
    <source>
        <dbReference type="EMBL" id="MCC5465889.1"/>
    </source>
</evidence>